<reference evidence="1 2" key="1">
    <citation type="submission" date="2020-08" db="EMBL/GenBank/DDBJ databases">
        <title>Genomic Encyclopedia of Type Strains, Phase III (KMG-III): the genomes of soil and plant-associated and newly described type strains.</title>
        <authorList>
            <person name="Whitman W."/>
        </authorList>
    </citation>
    <scope>NUCLEOTIDE SEQUENCE [LARGE SCALE GENOMIC DNA]</scope>
    <source>
        <strain evidence="1 2">CECT 3303</strain>
    </source>
</reference>
<gene>
    <name evidence="1" type="ORF">FHS22_000250</name>
</gene>
<proteinExistence type="predicted"/>
<organism evidence="1 2">
    <name type="scientific">Planomonospora venezuelensis</name>
    <dbReference type="NCBI Taxonomy" id="1999"/>
    <lineage>
        <taxon>Bacteria</taxon>
        <taxon>Bacillati</taxon>
        <taxon>Actinomycetota</taxon>
        <taxon>Actinomycetes</taxon>
        <taxon>Streptosporangiales</taxon>
        <taxon>Streptosporangiaceae</taxon>
        <taxon>Planomonospora</taxon>
    </lineage>
</organism>
<dbReference type="InterPro" id="IPR023393">
    <property type="entry name" value="START-like_dom_sf"/>
</dbReference>
<accession>A0A841CRE9</accession>
<protein>
    <recommendedName>
        <fullName evidence="3">Polyketide cyclase / dehydrase and lipid transport</fullName>
    </recommendedName>
</protein>
<evidence type="ECO:0000313" key="2">
    <source>
        <dbReference type="Proteomes" id="UP000562352"/>
    </source>
</evidence>
<dbReference type="AlphaFoldDB" id="A0A841CRE9"/>
<comment type="caution">
    <text evidence="1">The sequence shown here is derived from an EMBL/GenBank/DDBJ whole genome shotgun (WGS) entry which is preliminary data.</text>
</comment>
<evidence type="ECO:0008006" key="3">
    <source>
        <dbReference type="Google" id="ProtNLM"/>
    </source>
</evidence>
<sequence>MQNIQHRLIDAPADGLGALLDRVATGDDPLWPAPAWPPLILDAGLAPGSRGGHGPIRYSVTEYEYGRRVRFSFDRETGIDGYHEFLVTAEGPGRCRLTHTIDGAPRGRMRLLWPLAIRWLHEALVHDLFDNAERAATGRLGGRPARWSPWVRLLRRTLGARPRRGRDTSLRRP</sequence>
<name>A0A841CRE9_PLAVE</name>
<dbReference type="SUPFAM" id="SSF55961">
    <property type="entry name" value="Bet v1-like"/>
    <property type="match status" value="1"/>
</dbReference>
<dbReference type="EMBL" id="JACHJJ010000001">
    <property type="protein sequence ID" value="MBB5961012.1"/>
    <property type="molecule type" value="Genomic_DNA"/>
</dbReference>
<keyword evidence="2" id="KW-1185">Reference proteome</keyword>
<evidence type="ECO:0000313" key="1">
    <source>
        <dbReference type="EMBL" id="MBB5961012.1"/>
    </source>
</evidence>
<dbReference type="RefSeq" id="WP_184937542.1">
    <property type="nucleotide sequence ID" value="NZ_BAAAWZ010000001.1"/>
</dbReference>
<dbReference type="CDD" id="cd07812">
    <property type="entry name" value="SRPBCC"/>
    <property type="match status" value="1"/>
</dbReference>
<dbReference type="Gene3D" id="3.30.530.20">
    <property type="match status" value="1"/>
</dbReference>
<dbReference type="Proteomes" id="UP000562352">
    <property type="component" value="Unassembled WGS sequence"/>
</dbReference>